<organism evidence="1 2">
    <name type="scientific">Halomarina oriensis</name>
    <dbReference type="NCBI Taxonomy" id="671145"/>
    <lineage>
        <taxon>Archaea</taxon>
        <taxon>Methanobacteriati</taxon>
        <taxon>Methanobacteriota</taxon>
        <taxon>Stenosarchaea group</taxon>
        <taxon>Halobacteria</taxon>
        <taxon>Halobacteriales</taxon>
        <taxon>Natronomonadaceae</taxon>
        <taxon>Halomarina</taxon>
    </lineage>
</organism>
<accession>A0A6B0GH86</accession>
<dbReference type="InterPro" id="IPR036388">
    <property type="entry name" value="WH-like_DNA-bd_sf"/>
</dbReference>
<gene>
    <name evidence="1" type="ORF">GQS65_01275</name>
</gene>
<dbReference type="EMBL" id="WSZK01000004">
    <property type="protein sequence ID" value="MWG33131.1"/>
    <property type="molecule type" value="Genomic_DNA"/>
</dbReference>
<dbReference type="GO" id="GO:0003677">
    <property type="term" value="F:DNA binding"/>
    <property type="evidence" value="ECO:0007669"/>
    <property type="project" value="UniProtKB-KW"/>
</dbReference>
<sequence length="121" mass="13771">MSINTRHLGITYEDLSGVQRDTLYALADVESDQQFGRAVWGHLTERREEDLSEFKFYTQLDGLVDAGLVEKDEFAIDGRTHRLELTDAAMDLLADRLEFTARSCGHEVVTRYGQMRTDGGR</sequence>
<evidence type="ECO:0000313" key="2">
    <source>
        <dbReference type="Proteomes" id="UP000451471"/>
    </source>
</evidence>
<dbReference type="Gene3D" id="1.10.10.10">
    <property type="entry name" value="Winged helix-like DNA-binding domain superfamily/Winged helix DNA-binding domain"/>
    <property type="match status" value="1"/>
</dbReference>
<dbReference type="AlphaFoldDB" id="A0A6B0GH86"/>
<reference evidence="1 2" key="1">
    <citation type="submission" date="2019-12" db="EMBL/GenBank/DDBJ databases">
        <title>Halocatena pleomorpha gen. nov. sp. nov., an extremely halophilic archaeon of family Halobacteriaceae isolated from saltpan soil.</title>
        <authorList>
            <person name="Pal Y."/>
            <person name="Verma A."/>
            <person name="Krishnamurthi S."/>
            <person name="Kumar P."/>
        </authorList>
    </citation>
    <scope>NUCLEOTIDE SEQUENCE [LARGE SCALE GENOMIC DNA]</scope>
    <source>
        <strain evidence="1 2">JCM 16495</strain>
    </source>
</reference>
<dbReference type="InterPro" id="IPR036390">
    <property type="entry name" value="WH_DNA-bd_sf"/>
</dbReference>
<dbReference type="SUPFAM" id="SSF46785">
    <property type="entry name" value="Winged helix' DNA-binding domain"/>
    <property type="match status" value="1"/>
</dbReference>
<name>A0A6B0GH86_9EURY</name>
<proteinExistence type="predicted"/>
<keyword evidence="1" id="KW-0238">DNA-binding</keyword>
<keyword evidence="2" id="KW-1185">Reference proteome</keyword>
<protein>
    <submittedName>
        <fullName evidence="1">DNA-binding protein</fullName>
    </submittedName>
</protein>
<dbReference type="Proteomes" id="UP000451471">
    <property type="component" value="Unassembled WGS sequence"/>
</dbReference>
<evidence type="ECO:0000313" key="1">
    <source>
        <dbReference type="EMBL" id="MWG33131.1"/>
    </source>
</evidence>
<dbReference type="RefSeq" id="WP_158202865.1">
    <property type="nucleotide sequence ID" value="NZ_WSZK01000004.1"/>
</dbReference>
<comment type="caution">
    <text evidence="1">The sequence shown here is derived from an EMBL/GenBank/DDBJ whole genome shotgun (WGS) entry which is preliminary data.</text>
</comment>